<dbReference type="InterPro" id="IPR016181">
    <property type="entry name" value="Acyl_CoA_acyltransferase"/>
</dbReference>
<evidence type="ECO:0000256" key="1">
    <source>
        <dbReference type="ARBA" id="ARBA00022679"/>
    </source>
</evidence>
<dbReference type="InterPro" id="IPR051016">
    <property type="entry name" value="Diverse_Substrate_AcTransf"/>
</dbReference>
<proteinExistence type="predicted"/>
<dbReference type="CDD" id="cd04301">
    <property type="entry name" value="NAT_SF"/>
    <property type="match status" value="1"/>
</dbReference>
<dbReference type="SUPFAM" id="SSF55729">
    <property type="entry name" value="Acyl-CoA N-acyltransferases (Nat)"/>
    <property type="match status" value="1"/>
</dbReference>
<dbReference type="InterPro" id="IPR000182">
    <property type="entry name" value="GNAT_dom"/>
</dbReference>
<evidence type="ECO:0000256" key="2">
    <source>
        <dbReference type="ARBA" id="ARBA00023315"/>
    </source>
</evidence>
<evidence type="ECO:0000259" key="4">
    <source>
        <dbReference type="PROSITE" id="PS51186"/>
    </source>
</evidence>
<dbReference type="RefSeq" id="WP_358353703.1">
    <property type="nucleotide sequence ID" value="NZ_JBEZFP010000031.1"/>
</dbReference>
<keyword evidence="2" id="KW-0012">Acyltransferase</keyword>
<keyword evidence="6" id="KW-1185">Reference proteome</keyword>
<dbReference type="Gene3D" id="3.40.630.30">
    <property type="match status" value="1"/>
</dbReference>
<accession>A0ABV3DG85</accession>
<keyword evidence="1" id="KW-0808">Transferase</keyword>
<dbReference type="PANTHER" id="PTHR10545:SF29">
    <property type="entry name" value="GH14572P-RELATED"/>
    <property type="match status" value="1"/>
</dbReference>
<dbReference type="PANTHER" id="PTHR10545">
    <property type="entry name" value="DIAMINE N-ACETYLTRANSFERASE"/>
    <property type="match status" value="1"/>
</dbReference>
<feature type="domain" description="N-acetyltransferase" evidence="4">
    <location>
        <begin position="16"/>
        <end position="169"/>
    </location>
</feature>
<organism evidence="5 6">
    <name type="scientific">Streptodolium elevatio</name>
    <dbReference type="NCBI Taxonomy" id="3157996"/>
    <lineage>
        <taxon>Bacteria</taxon>
        <taxon>Bacillati</taxon>
        <taxon>Actinomycetota</taxon>
        <taxon>Actinomycetes</taxon>
        <taxon>Kitasatosporales</taxon>
        <taxon>Streptomycetaceae</taxon>
        <taxon>Streptodolium</taxon>
    </lineage>
</organism>
<reference evidence="5 6" key="1">
    <citation type="submission" date="2024-06" db="EMBL/GenBank/DDBJ databases">
        <title>The Natural Products Discovery Center: Release of the First 8490 Sequenced Strains for Exploring Actinobacteria Biosynthetic Diversity.</title>
        <authorList>
            <person name="Kalkreuter E."/>
            <person name="Kautsar S.A."/>
            <person name="Yang D."/>
            <person name="Bader C.D."/>
            <person name="Teijaro C.N."/>
            <person name="Fluegel L."/>
            <person name="Davis C.M."/>
            <person name="Simpson J.R."/>
            <person name="Lauterbach L."/>
            <person name="Steele A.D."/>
            <person name="Gui C."/>
            <person name="Meng S."/>
            <person name="Li G."/>
            <person name="Viehrig K."/>
            <person name="Ye F."/>
            <person name="Su P."/>
            <person name="Kiefer A.F."/>
            <person name="Nichols A."/>
            <person name="Cepeda A.J."/>
            <person name="Yan W."/>
            <person name="Fan B."/>
            <person name="Jiang Y."/>
            <person name="Adhikari A."/>
            <person name="Zheng C.-J."/>
            <person name="Schuster L."/>
            <person name="Cowan T.M."/>
            <person name="Smanski M.J."/>
            <person name="Chevrette M.G."/>
            <person name="De Carvalho L.P.S."/>
            <person name="Shen B."/>
        </authorList>
    </citation>
    <scope>NUCLEOTIDE SEQUENCE [LARGE SCALE GENOMIC DNA]</scope>
    <source>
        <strain evidence="5 6">NPDC048946</strain>
    </source>
</reference>
<dbReference type="PROSITE" id="PS51186">
    <property type="entry name" value="GNAT"/>
    <property type="match status" value="1"/>
</dbReference>
<evidence type="ECO:0000256" key="3">
    <source>
        <dbReference type="SAM" id="MobiDB-lite"/>
    </source>
</evidence>
<sequence length="169" mass="18440">MDDHTLVPDAVPGPSPLVRRARPHDLPRIVELMREHTAYEKAAPPTADVADRLGPLLFGTAAPPRLHCVVAELAGGEVVGYATCAAEMSTWDAREYLHMDCLFLRDGSRGHGLGRQLLDAVVAVARELGLTEVQWQTPVWNEGAVRFYNRLGGGAKEKLRYTLPVPPIG</sequence>
<gene>
    <name evidence="5" type="ORF">AB0C36_14820</name>
</gene>
<dbReference type="Pfam" id="PF00583">
    <property type="entry name" value="Acetyltransf_1"/>
    <property type="match status" value="1"/>
</dbReference>
<evidence type="ECO:0000313" key="5">
    <source>
        <dbReference type="EMBL" id="MEU8134775.1"/>
    </source>
</evidence>
<feature type="region of interest" description="Disordered" evidence="3">
    <location>
        <begin position="1"/>
        <end position="20"/>
    </location>
</feature>
<dbReference type="Proteomes" id="UP001551482">
    <property type="component" value="Unassembled WGS sequence"/>
</dbReference>
<protein>
    <submittedName>
        <fullName evidence="5">GNAT family N-acetyltransferase</fullName>
    </submittedName>
</protein>
<evidence type="ECO:0000313" key="6">
    <source>
        <dbReference type="Proteomes" id="UP001551482"/>
    </source>
</evidence>
<dbReference type="EMBL" id="JBEZFP010000031">
    <property type="protein sequence ID" value="MEU8134775.1"/>
    <property type="molecule type" value="Genomic_DNA"/>
</dbReference>
<name>A0ABV3DG85_9ACTN</name>
<comment type="caution">
    <text evidence="5">The sequence shown here is derived from an EMBL/GenBank/DDBJ whole genome shotgun (WGS) entry which is preliminary data.</text>
</comment>